<evidence type="ECO:0000313" key="2">
    <source>
        <dbReference type="Proteomes" id="UP000030512"/>
    </source>
</evidence>
<dbReference type="KEGG" id="mdn:JT25_005145"/>
<keyword evidence="2" id="KW-1185">Reference proteome</keyword>
<gene>
    <name evidence="1" type="ORF">JT25_005145</name>
</gene>
<dbReference type="STRING" id="1538553.JT25_005145"/>
<dbReference type="Proteomes" id="UP000030512">
    <property type="component" value="Chromosome"/>
</dbReference>
<protein>
    <recommendedName>
        <fullName evidence="3">HPr-rel-A system PqqD family protein</fullName>
    </recommendedName>
</protein>
<sequence length="104" mass="11543">MQLNYWPIFINNFIVVKWNIYQSFPIQLAFFDDQIVVFHHGSGETHLLDKNASLILSTIMESEVPICEPALLGMAIEAGLGSVDSQTLAGVLGALQNLQIIEKI</sequence>
<organism evidence="1 2">
    <name type="scientific">Methylomonas denitrificans</name>
    <dbReference type="NCBI Taxonomy" id="1538553"/>
    <lineage>
        <taxon>Bacteria</taxon>
        <taxon>Pseudomonadati</taxon>
        <taxon>Pseudomonadota</taxon>
        <taxon>Gammaproteobacteria</taxon>
        <taxon>Methylococcales</taxon>
        <taxon>Methylococcaceae</taxon>
        <taxon>Methylomonas</taxon>
    </lineage>
</organism>
<dbReference type="InterPro" id="IPR027599">
    <property type="entry name" value="PqqD-rel_X"/>
</dbReference>
<dbReference type="EMBL" id="CP014476">
    <property type="protein sequence ID" value="AMK75878.1"/>
    <property type="molecule type" value="Genomic_DNA"/>
</dbReference>
<dbReference type="AlphaFoldDB" id="A0A126T1C0"/>
<accession>A0A126T1C0</accession>
<evidence type="ECO:0000313" key="1">
    <source>
        <dbReference type="EMBL" id="AMK75878.1"/>
    </source>
</evidence>
<dbReference type="NCBIfam" id="TIGR04353">
    <property type="entry name" value="PqqD_rel_X"/>
    <property type="match status" value="1"/>
</dbReference>
<reference evidence="1 2" key="1">
    <citation type="journal article" date="2015" name="Environ. Microbiol.">
        <title>Methane oxidation coupled to nitrate reduction under hypoxia by the Gammaproteobacterium Methylomonas denitrificans, sp. nov. type strain FJG1.</title>
        <authorList>
            <person name="Kits K.D."/>
            <person name="Klotz M.G."/>
            <person name="Stein L.Y."/>
        </authorList>
    </citation>
    <scope>NUCLEOTIDE SEQUENCE [LARGE SCALE GENOMIC DNA]</scope>
    <source>
        <strain evidence="1 2">FJG1</strain>
    </source>
</reference>
<evidence type="ECO:0008006" key="3">
    <source>
        <dbReference type="Google" id="ProtNLM"/>
    </source>
</evidence>
<name>A0A126T1C0_9GAMM</name>
<proteinExistence type="predicted"/>